<protein>
    <submittedName>
        <fullName evidence="3">Uncharacterized protein</fullName>
    </submittedName>
</protein>
<dbReference type="PANTHER" id="PTHR43544:SF32">
    <property type="entry name" value="CHAIN DEHYDROGENASE, PUTATIVE (AFU_ORTHOLOGUE AFUA_5G01530)-RELATED"/>
    <property type="match status" value="1"/>
</dbReference>
<dbReference type="SUPFAM" id="SSF51735">
    <property type="entry name" value="NAD(P)-binding Rossmann-fold domains"/>
    <property type="match status" value="1"/>
</dbReference>
<accession>A0ABR0E1C2</accession>
<gene>
    <name evidence="3" type="ORF">PRZ48_013561</name>
</gene>
<dbReference type="InterPro" id="IPR051468">
    <property type="entry name" value="Fungal_SecMetab_SDRs"/>
</dbReference>
<comment type="caution">
    <text evidence="3">The sequence shown here is derived from an EMBL/GenBank/DDBJ whole genome shotgun (WGS) entry which is preliminary data.</text>
</comment>
<dbReference type="Gene3D" id="3.40.50.720">
    <property type="entry name" value="NAD(P)-binding Rossmann-like Domain"/>
    <property type="match status" value="1"/>
</dbReference>
<sequence>MATSKTIVLITGANSGIGYELVRQLLSQKDTHILLGSRSLEKGQKALSTLQSLNLPGSVELLQLDVSSPSSITAAAEKVTKDHGYISHLINNAGIAMPPREDMPLSDLMDLCFRTNATGTLLTTEAFGPLLLKSPTTPQRIINVSSGAGSIDRRLDPSSTMYSTSAVHYRASKAAMNMITADAAVQYGEKGVRVFAVCPGFTESGLSGFNTVEMGAKPVAEGAKPILDILEGKRDEEHGLFLHVDGTIPW</sequence>
<proteinExistence type="inferred from homology"/>
<evidence type="ECO:0000313" key="3">
    <source>
        <dbReference type="EMBL" id="KAK4495232.1"/>
    </source>
</evidence>
<name>A0ABR0E1C2_ZASCE</name>
<dbReference type="PRINTS" id="PR00080">
    <property type="entry name" value="SDRFAMILY"/>
</dbReference>
<dbReference type="InterPro" id="IPR002347">
    <property type="entry name" value="SDR_fam"/>
</dbReference>
<dbReference type="Pfam" id="PF00106">
    <property type="entry name" value="adh_short"/>
    <property type="match status" value="1"/>
</dbReference>
<dbReference type="EMBL" id="JAXOVC010000012">
    <property type="protein sequence ID" value="KAK4495232.1"/>
    <property type="molecule type" value="Genomic_DNA"/>
</dbReference>
<dbReference type="Proteomes" id="UP001305779">
    <property type="component" value="Unassembled WGS sequence"/>
</dbReference>
<evidence type="ECO:0000256" key="2">
    <source>
        <dbReference type="RuleBase" id="RU000363"/>
    </source>
</evidence>
<reference evidence="3 4" key="1">
    <citation type="journal article" date="2023" name="G3 (Bethesda)">
        <title>A chromosome-level genome assembly of Zasmidium syzygii isolated from banana leaves.</title>
        <authorList>
            <person name="van Westerhoven A.C."/>
            <person name="Mehrabi R."/>
            <person name="Talebi R."/>
            <person name="Steentjes M.B.F."/>
            <person name="Corcolon B."/>
            <person name="Chong P.A."/>
            <person name="Kema G.H.J."/>
            <person name="Seidl M.F."/>
        </authorList>
    </citation>
    <scope>NUCLEOTIDE SEQUENCE [LARGE SCALE GENOMIC DNA]</scope>
    <source>
        <strain evidence="3 4">P124</strain>
    </source>
</reference>
<evidence type="ECO:0000256" key="1">
    <source>
        <dbReference type="ARBA" id="ARBA00006484"/>
    </source>
</evidence>
<dbReference type="PANTHER" id="PTHR43544">
    <property type="entry name" value="SHORT-CHAIN DEHYDROGENASE/REDUCTASE"/>
    <property type="match status" value="1"/>
</dbReference>
<evidence type="ECO:0000313" key="4">
    <source>
        <dbReference type="Proteomes" id="UP001305779"/>
    </source>
</evidence>
<organism evidence="3 4">
    <name type="scientific">Zasmidium cellare</name>
    <name type="common">Wine cellar mold</name>
    <name type="synonym">Racodium cellare</name>
    <dbReference type="NCBI Taxonomy" id="395010"/>
    <lineage>
        <taxon>Eukaryota</taxon>
        <taxon>Fungi</taxon>
        <taxon>Dikarya</taxon>
        <taxon>Ascomycota</taxon>
        <taxon>Pezizomycotina</taxon>
        <taxon>Dothideomycetes</taxon>
        <taxon>Dothideomycetidae</taxon>
        <taxon>Mycosphaerellales</taxon>
        <taxon>Mycosphaerellaceae</taxon>
        <taxon>Zasmidium</taxon>
    </lineage>
</organism>
<dbReference type="InterPro" id="IPR036291">
    <property type="entry name" value="NAD(P)-bd_dom_sf"/>
</dbReference>
<dbReference type="PRINTS" id="PR00081">
    <property type="entry name" value="GDHRDH"/>
</dbReference>
<keyword evidence="4" id="KW-1185">Reference proteome</keyword>
<comment type="similarity">
    <text evidence="1 2">Belongs to the short-chain dehydrogenases/reductases (SDR) family.</text>
</comment>